<evidence type="ECO:0000313" key="1">
    <source>
        <dbReference type="EMBL" id="SUZ58952.1"/>
    </source>
</evidence>
<accession>A0A381NWF4</accession>
<feature type="non-terminal residue" evidence="1">
    <location>
        <position position="383"/>
    </location>
</feature>
<dbReference type="Gene3D" id="2.60.40.420">
    <property type="entry name" value="Cupredoxins - blue copper proteins"/>
    <property type="match status" value="1"/>
</dbReference>
<gene>
    <name evidence="1" type="ORF">METZ01_LOCUS11806</name>
</gene>
<sequence length="383" mass="41651">MFNFVKNHKGYFILFLDNFLSKLFFLLFLIASNFTVFATDVTYTITAINTENFTFENSLGVTTNDPTITLVAGDKLTLVLNAGTSHPFWILNPSFPGGSYNSTYNQAGVVNNGGTEITLVWDLTGVAPGTYFYICENHPNMTGTIVVTPLGPDTDGDGVYDVDDLDDDNDGITDVLEGGDDLDTDLDGKENRIDSDSDDDGCSDVVEAGYTDGDSDGIVGVGPYEYTAEGLVKNVTYKTFDDIDDLDGNSTKDFLEKGSTLSKTTDPTSVSVLQYSKVTFIGGGSTVDNLGTILYNWQITSDDGASWYNISKYTEDNPSHPGTYSGVTNDTLTIDSVTIAMEGFRYRLYMETPAFKCDKDVTTNDATLSVFKPDFDSDGIPDD</sequence>
<protein>
    <recommendedName>
        <fullName evidence="2">Blue (type 1) copper domain-containing protein</fullName>
    </recommendedName>
</protein>
<evidence type="ECO:0008006" key="2">
    <source>
        <dbReference type="Google" id="ProtNLM"/>
    </source>
</evidence>
<dbReference type="EMBL" id="UINC01000653">
    <property type="protein sequence ID" value="SUZ58952.1"/>
    <property type="molecule type" value="Genomic_DNA"/>
</dbReference>
<dbReference type="SUPFAM" id="SSF49503">
    <property type="entry name" value="Cupredoxins"/>
    <property type="match status" value="1"/>
</dbReference>
<dbReference type="InterPro" id="IPR008972">
    <property type="entry name" value="Cupredoxin"/>
</dbReference>
<reference evidence="1" key="1">
    <citation type="submission" date="2018-05" db="EMBL/GenBank/DDBJ databases">
        <authorList>
            <person name="Lanie J.A."/>
            <person name="Ng W.-L."/>
            <person name="Kazmierczak K.M."/>
            <person name="Andrzejewski T.M."/>
            <person name="Davidsen T.M."/>
            <person name="Wayne K.J."/>
            <person name="Tettelin H."/>
            <person name="Glass J.I."/>
            <person name="Rusch D."/>
            <person name="Podicherti R."/>
            <person name="Tsui H.-C.T."/>
            <person name="Winkler M.E."/>
        </authorList>
    </citation>
    <scope>NUCLEOTIDE SEQUENCE</scope>
</reference>
<dbReference type="AlphaFoldDB" id="A0A381NWF4"/>
<organism evidence="1">
    <name type="scientific">marine metagenome</name>
    <dbReference type="NCBI Taxonomy" id="408172"/>
    <lineage>
        <taxon>unclassified sequences</taxon>
        <taxon>metagenomes</taxon>
        <taxon>ecological metagenomes</taxon>
    </lineage>
</organism>
<proteinExistence type="predicted"/>
<name>A0A381NWF4_9ZZZZ</name>